<keyword evidence="8 10" id="KW-0717">Septation</keyword>
<comment type="function">
    <text evidence="10">Necessary for normal cell division and for the maintenance of normal septation.</text>
</comment>
<evidence type="ECO:0000256" key="2">
    <source>
        <dbReference type="ARBA" id="ARBA00009638"/>
    </source>
</evidence>
<dbReference type="InterPro" id="IPR019987">
    <property type="entry name" value="GTP-bd_ribosome_bio_YsxC"/>
</dbReference>
<organism evidence="12 13">
    <name type="scientific">Helicobacter mustelae (strain ATCC 43772 / CCUG 25715 / CIP 103759 / LMG 18044 / NCTC 12198 / R85-136P)</name>
    <name type="common">Campylobacter mustelae</name>
    <dbReference type="NCBI Taxonomy" id="679897"/>
    <lineage>
        <taxon>Bacteria</taxon>
        <taxon>Pseudomonadati</taxon>
        <taxon>Campylobacterota</taxon>
        <taxon>Epsilonproteobacteria</taxon>
        <taxon>Campylobacterales</taxon>
        <taxon>Helicobacteraceae</taxon>
        <taxon>Helicobacter</taxon>
    </lineage>
</organism>
<keyword evidence="4" id="KW-0479">Metal-binding</keyword>
<dbReference type="Proteomes" id="UP000001522">
    <property type="component" value="Chromosome"/>
</dbReference>
<dbReference type="GO" id="GO:0000917">
    <property type="term" value="P:division septum assembly"/>
    <property type="evidence" value="ECO:0007669"/>
    <property type="project" value="UniProtKB-KW"/>
</dbReference>
<evidence type="ECO:0000256" key="1">
    <source>
        <dbReference type="ARBA" id="ARBA00001946"/>
    </source>
</evidence>
<evidence type="ECO:0000256" key="5">
    <source>
        <dbReference type="ARBA" id="ARBA00022741"/>
    </source>
</evidence>
<evidence type="ECO:0000256" key="4">
    <source>
        <dbReference type="ARBA" id="ARBA00022723"/>
    </source>
</evidence>
<evidence type="ECO:0000313" key="12">
    <source>
        <dbReference type="EMBL" id="CBG40405.1"/>
    </source>
</evidence>
<comment type="cofactor">
    <cofactor evidence="1">
        <name>Mg(2+)</name>
        <dbReference type="ChEBI" id="CHEBI:18420"/>
    </cofactor>
</comment>
<comment type="similarity">
    <text evidence="2 10">Belongs to the TRAFAC class TrmE-Era-EngA-EngB-Septin-like GTPase superfamily. EngB GTPase family.</text>
</comment>
<proteinExistence type="inferred from homology"/>
<evidence type="ECO:0000256" key="8">
    <source>
        <dbReference type="ARBA" id="ARBA00023210"/>
    </source>
</evidence>
<dbReference type="EMBL" id="FN555004">
    <property type="protein sequence ID" value="CBG40405.1"/>
    <property type="molecule type" value="Genomic_DNA"/>
</dbReference>
<dbReference type="InterPro" id="IPR027417">
    <property type="entry name" value="P-loop_NTPase"/>
</dbReference>
<dbReference type="PANTHER" id="PTHR11649:SF13">
    <property type="entry name" value="ENGB-TYPE G DOMAIN-CONTAINING PROTEIN"/>
    <property type="match status" value="1"/>
</dbReference>
<keyword evidence="6" id="KW-0460">Magnesium</keyword>
<dbReference type="SUPFAM" id="SSF52540">
    <property type="entry name" value="P-loop containing nucleoside triphosphate hydrolases"/>
    <property type="match status" value="1"/>
</dbReference>
<keyword evidence="5 10" id="KW-0547">Nucleotide-binding</keyword>
<dbReference type="PANTHER" id="PTHR11649">
    <property type="entry name" value="MSS1/TRME-RELATED GTP-BINDING PROTEIN"/>
    <property type="match status" value="1"/>
</dbReference>
<keyword evidence="7 10" id="KW-0342">GTP-binding</keyword>
<keyword evidence="3 10" id="KW-0132">Cell division</keyword>
<dbReference type="AlphaFoldDB" id="D3UIT0"/>
<gene>
    <name evidence="10 12" type="primary">engB</name>
    <name evidence="12" type="ordered locus">HMU11500</name>
</gene>
<dbReference type="CDD" id="cd01876">
    <property type="entry name" value="YihA_EngB"/>
    <property type="match status" value="1"/>
</dbReference>
<evidence type="ECO:0000256" key="9">
    <source>
        <dbReference type="ARBA" id="ARBA00023306"/>
    </source>
</evidence>
<dbReference type="PROSITE" id="PS51706">
    <property type="entry name" value="G_ENGB"/>
    <property type="match status" value="1"/>
</dbReference>
<name>D3UIT0_HELM1</name>
<evidence type="ECO:0000313" key="13">
    <source>
        <dbReference type="Proteomes" id="UP000001522"/>
    </source>
</evidence>
<keyword evidence="13" id="KW-1185">Reference proteome</keyword>
<dbReference type="Gene3D" id="3.40.50.300">
    <property type="entry name" value="P-loop containing nucleotide triphosphate hydrolases"/>
    <property type="match status" value="1"/>
</dbReference>
<dbReference type="InterPro" id="IPR006073">
    <property type="entry name" value="GTP-bd"/>
</dbReference>
<evidence type="ECO:0000256" key="6">
    <source>
        <dbReference type="ARBA" id="ARBA00022842"/>
    </source>
</evidence>
<dbReference type="RefSeq" id="WP_013023474.1">
    <property type="nucleotide sequence ID" value="NC_013949.1"/>
</dbReference>
<dbReference type="Pfam" id="PF01926">
    <property type="entry name" value="MMR_HSR1"/>
    <property type="match status" value="1"/>
</dbReference>
<accession>D3UIT0</accession>
<dbReference type="InterPro" id="IPR030393">
    <property type="entry name" value="G_ENGB_dom"/>
</dbReference>
<dbReference type="HOGENOM" id="CLU_033732_3_2_7"/>
<evidence type="ECO:0000259" key="11">
    <source>
        <dbReference type="PROSITE" id="PS51706"/>
    </source>
</evidence>
<dbReference type="HAMAP" id="MF_00321">
    <property type="entry name" value="GTPase_EngB"/>
    <property type="match status" value="1"/>
</dbReference>
<dbReference type="eggNOG" id="COG0218">
    <property type="taxonomic scope" value="Bacteria"/>
</dbReference>
<dbReference type="GO" id="GO:0005525">
    <property type="term" value="F:GTP binding"/>
    <property type="evidence" value="ECO:0007669"/>
    <property type="project" value="UniProtKB-UniRule"/>
</dbReference>
<evidence type="ECO:0000256" key="10">
    <source>
        <dbReference type="HAMAP-Rule" id="MF_00321"/>
    </source>
</evidence>
<dbReference type="KEGG" id="hms:HMU11500"/>
<feature type="domain" description="EngB-type G" evidence="11">
    <location>
        <begin position="23"/>
        <end position="204"/>
    </location>
</feature>
<protein>
    <recommendedName>
        <fullName evidence="10">Probable GTP-binding protein EngB</fullName>
    </recommendedName>
</protein>
<evidence type="ECO:0000256" key="3">
    <source>
        <dbReference type="ARBA" id="ARBA00022618"/>
    </source>
</evidence>
<dbReference type="GO" id="GO:0046872">
    <property type="term" value="F:metal ion binding"/>
    <property type="evidence" value="ECO:0007669"/>
    <property type="project" value="UniProtKB-KW"/>
</dbReference>
<dbReference type="STRING" id="679897.HMU11500"/>
<dbReference type="GO" id="GO:0005829">
    <property type="term" value="C:cytosol"/>
    <property type="evidence" value="ECO:0007669"/>
    <property type="project" value="TreeGrafter"/>
</dbReference>
<evidence type="ECO:0000256" key="7">
    <source>
        <dbReference type="ARBA" id="ARBA00023134"/>
    </source>
</evidence>
<dbReference type="NCBIfam" id="TIGR03598">
    <property type="entry name" value="GTPase_YsxC"/>
    <property type="match status" value="1"/>
</dbReference>
<sequence>MIKIKQATFLTSAKKLQDCPPEDLAEIAFLGRSNVGKSTFINLMANHAKLAKCSSTPGKTQLINFFLMRCEHEGREFFFRFVDLPGFGYAKVCKDLKREWEKNLWDFLQYRSSIKLFLHLIDGRHVDLPIDESVSQILEQRCRGDQSVLKIYTKCDKLNANERTRLAQRGLLMSTDSTLLRSSQGGRERVMQEIFKRVFDYEYHL</sequence>
<reference evidence="12 13" key="1">
    <citation type="journal article" date="2010" name="BMC Genomics">
        <title>Comparative genomics and proteomics of Helicobacter mustelae, an ulcerogenic and carcinogenic gastric pathogen.</title>
        <authorList>
            <person name="O'Toole P.W."/>
            <person name="Snelling W.J."/>
            <person name="Canchaya C."/>
            <person name="Forde B.M."/>
            <person name="Hardie K.R."/>
            <person name="Josenhans C."/>
            <person name="Graham R.L.J."/>
            <person name="McMullan G."/>
            <person name="Parkhill J."/>
            <person name="Belda E."/>
            <person name="Bentley S.D."/>
        </authorList>
    </citation>
    <scope>NUCLEOTIDE SEQUENCE [LARGE SCALE GENOMIC DNA]</scope>
    <source>
        <strain evidence="13">ATCC 43772 / LMG 18044 / NCTC 12198 / 12198</strain>
    </source>
</reference>
<keyword evidence="9 10" id="KW-0131">Cell cycle</keyword>